<dbReference type="Pfam" id="PF23771">
    <property type="entry name" value="DUF7168"/>
    <property type="match status" value="1"/>
</dbReference>
<evidence type="ECO:0000313" key="4">
    <source>
        <dbReference type="Proteomes" id="UP000253208"/>
    </source>
</evidence>
<feature type="domain" description="DUF7168" evidence="2">
    <location>
        <begin position="58"/>
        <end position="180"/>
    </location>
</feature>
<comment type="caution">
    <text evidence="3">The sequence shown here is derived from an EMBL/GenBank/DDBJ whole genome shotgun (WGS) entry which is preliminary data.</text>
</comment>
<evidence type="ECO:0000259" key="2">
    <source>
        <dbReference type="Pfam" id="PF23771"/>
    </source>
</evidence>
<reference evidence="3 4" key="1">
    <citation type="submission" date="2018-02" db="EMBL/GenBank/DDBJ databases">
        <title>Complete genome sequencing of Faecalibacterium prausnitzii strains isolated from the human gut.</title>
        <authorList>
            <person name="Fitzgerald B.C."/>
            <person name="Shkoporov A.N."/>
            <person name="Ross P.R."/>
            <person name="Hill C."/>
        </authorList>
    </citation>
    <scope>NUCLEOTIDE SEQUENCE [LARGE SCALE GENOMIC DNA]</scope>
    <source>
        <strain evidence="3 4">APC942/31-1</strain>
    </source>
</reference>
<organism evidence="3 4">
    <name type="scientific">Blautia obeum</name>
    <dbReference type="NCBI Taxonomy" id="40520"/>
    <lineage>
        <taxon>Bacteria</taxon>
        <taxon>Bacillati</taxon>
        <taxon>Bacillota</taxon>
        <taxon>Clostridia</taxon>
        <taxon>Lachnospirales</taxon>
        <taxon>Lachnospiraceae</taxon>
        <taxon>Blautia</taxon>
    </lineage>
</organism>
<name>A0A367FXT9_9FIRM</name>
<dbReference type="InterPro" id="IPR055592">
    <property type="entry name" value="DUF7168"/>
</dbReference>
<proteinExistence type="predicted"/>
<dbReference type="Proteomes" id="UP000253208">
    <property type="component" value="Unassembled WGS sequence"/>
</dbReference>
<dbReference type="Pfam" id="PF10979">
    <property type="entry name" value="DUF2786"/>
    <property type="match status" value="1"/>
</dbReference>
<feature type="domain" description="DUF2786" evidence="1">
    <location>
        <begin position="7"/>
        <end position="45"/>
    </location>
</feature>
<gene>
    <name evidence="3" type="ORF">C4886_11260</name>
</gene>
<evidence type="ECO:0000259" key="1">
    <source>
        <dbReference type="Pfam" id="PF10979"/>
    </source>
</evidence>
<evidence type="ECO:0000313" key="3">
    <source>
        <dbReference type="EMBL" id="RCH43257.1"/>
    </source>
</evidence>
<protein>
    <submittedName>
        <fullName evidence="3">Uncharacterized protein</fullName>
    </submittedName>
</protein>
<dbReference type="EMBL" id="PSQG01000015">
    <property type="protein sequence ID" value="RCH43257.1"/>
    <property type="molecule type" value="Genomic_DNA"/>
</dbReference>
<sequence length="230" mass="26305">MNEADNKIIDKIEKLIALSGSDNENEAKAAMLKAQELMAKYEIEMSQINPDKAKERPVVSYTSPSFRDDWVVDLGCLIAGNFRCRAVISSRRRSGGAFRLKFFGFDEDAQISINIFNYAVKVIRRRMATLRAIYAEAGREFGRNEKMNYVEGFNAGLHQNFEDQKKQSETFALACLVPAEVNAFVDEIPGMEEYQGREFERSREHDLLRQYGYIDGKNFQNAGDKERLAE</sequence>
<dbReference type="RefSeq" id="WP_114002378.1">
    <property type="nucleotide sequence ID" value="NZ_PSQG01000015.1"/>
</dbReference>
<dbReference type="AlphaFoldDB" id="A0A367FXT9"/>
<accession>A0A367FXT9</accession>
<dbReference type="InterPro" id="IPR024498">
    <property type="entry name" value="DUF2786"/>
</dbReference>